<dbReference type="EC" id="3.5.1.-" evidence="2"/>
<dbReference type="SMART" id="SM00506">
    <property type="entry name" value="A1pp"/>
    <property type="match status" value="1"/>
</dbReference>
<protein>
    <submittedName>
        <fullName evidence="2">O-acetyl-ADP-ribose deacetylase</fullName>
        <ecNumber evidence="2">3.5.1.-</ecNumber>
    </submittedName>
</protein>
<dbReference type="GO" id="GO:0016787">
    <property type="term" value="F:hydrolase activity"/>
    <property type="evidence" value="ECO:0007669"/>
    <property type="project" value="UniProtKB-KW"/>
</dbReference>
<name>A0A518ICY8_9PLAN</name>
<dbReference type="AlphaFoldDB" id="A0A518ICY8"/>
<dbReference type="KEGG" id="gfm:Enr17x_30020"/>
<dbReference type="InterPro" id="IPR002589">
    <property type="entry name" value="Macro_dom"/>
</dbReference>
<sequence length="179" mass="19121">MIVQFGSGRIELVLGDITRQEVDAIVNAANSMLAVGGGVDGAIHDAGGPAVLEELERRYPDGCPTGSAVETSAGNMAAQYVFHAVGPIWQGGGKKEREQLQSAYETCLALAEKHQCRSLAFPSISTGVYRYPVDLAAEVALRTVALKLESSTPLELVRFVLFDQGTFGCYARVLETMLV</sequence>
<evidence type="ECO:0000259" key="1">
    <source>
        <dbReference type="PROSITE" id="PS51154"/>
    </source>
</evidence>
<gene>
    <name evidence="2" type="primary">ymdB_1</name>
    <name evidence="2" type="ORF">Enr17x_30020</name>
</gene>
<dbReference type="PROSITE" id="PS51154">
    <property type="entry name" value="MACRO"/>
    <property type="match status" value="1"/>
</dbReference>
<dbReference type="Pfam" id="PF01661">
    <property type="entry name" value="Macro"/>
    <property type="match status" value="1"/>
</dbReference>
<dbReference type="CDD" id="cd02908">
    <property type="entry name" value="Macro_OAADPr_deacetylase"/>
    <property type="match status" value="1"/>
</dbReference>
<organism evidence="2 3">
    <name type="scientific">Gimesia fumaroli</name>
    <dbReference type="NCBI Taxonomy" id="2527976"/>
    <lineage>
        <taxon>Bacteria</taxon>
        <taxon>Pseudomonadati</taxon>
        <taxon>Planctomycetota</taxon>
        <taxon>Planctomycetia</taxon>
        <taxon>Planctomycetales</taxon>
        <taxon>Planctomycetaceae</taxon>
        <taxon>Gimesia</taxon>
    </lineage>
</organism>
<dbReference type="Proteomes" id="UP000318313">
    <property type="component" value="Chromosome"/>
</dbReference>
<evidence type="ECO:0000313" key="3">
    <source>
        <dbReference type="Proteomes" id="UP000318313"/>
    </source>
</evidence>
<dbReference type="EMBL" id="CP037452">
    <property type="protein sequence ID" value="QDV50957.1"/>
    <property type="molecule type" value="Genomic_DNA"/>
</dbReference>
<proteinExistence type="predicted"/>
<feature type="domain" description="Macro" evidence="1">
    <location>
        <begin position="1"/>
        <end position="178"/>
    </location>
</feature>
<evidence type="ECO:0000313" key="2">
    <source>
        <dbReference type="EMBL" id="QDV50957.1"/>
    </source>
</evidence>
<dbReference type="PANTHER" id="PTHR11106:SF27">
    <property type="entry name" value="MACRO DOMAIN-CONTAINING PROTEIN"/>
    <property type="match status" value="1"/>
</dbReference>
<dbReference type="SUPFAM" id="SSF52949">
    <property type="entry name" value="Macro domain-like"/>
    <property type="match status" value="1"/>
</dbReference>
<dbReference type="RefSeq" id="WP_145309834.1">
    <property type="nucleotide sequence ID" value="NZ_CP037452.1"/>
</dbReference>
<keyword evidence="3" id="KW-1185">Reference proteome</keyword>
<dbReference type="Gene3D" id="3.40.220.10">
    <property type="entry name" value="Leucine Aminopeptidase, subunit E, domain 1"/>
    <property type="match status" value="1"/>
</dbReference>
<dbReference type="InterPro" id="IPR043472">
    <property type="entry name" value="Macro_dom-like"/>
</dbReference>
<dbReference type="OrthoDB" id="6194521at2"/>
<accession>A0A518ICY8</accession>
<reference evidence="2 3" key="1">
    <citation type="submission" date="2019-03" db="EMBL/GenBank/DDBJ databases">
        <title>Deep-cultivation of Planctomycetes and their phenomic and genomic characterization uncovers novel biology.</title>
        <authorList>
            <person name="Wiegand S."/>
            <person name="Jogler M."/>
            <person name="Boedeker C."/>
            <person name="Pinto D."/>
            <person name="Vollmers J."/>
            <person name="Rivas-Marin E."/>
            <person name="Kohn T."/>
            <person name="Peeters S.H."/>
            <person name="Heuer A."/>
            <person name="Rast P."/>
            <person name="Oberbeckmann S."/>
            <person name="Bunk B."/>
            <person name="Jeske O."/>
            <person name="Meyerdierks A."/>
            <person name="Storesund J.E."/>
            <person name="Kallscheuer N."/>
            <person name="Luecker S."/>
            <person name="Lage O.M."/>
            <person name="Pohl T."/>
            <person name="Merkel B.J."/>
            <person name="Hornburger P."/>
            <person name="Mueller R.-W."/>
            <person name="Bruemmer F."/>
            <person name="Labrenz M."/>
            <person name="Spormann A.M."/>
            <person name="Op den Camp H."/>
            <person name="Overmann J."/>
            <person name="Amann R."/>
            <person name="Jetten M.S.M."/>
            <person name="Mascher T."/>
            <person name="Medema M.H."/>
            <person name="Devos D.P."/>
            <person name="Kaster A.-K."/>
            <person name="Ovreas L."/>
            <person name="Rohde M."/>
            <person name="Galperin M.Y."/>
            <person name="Jogler C."/>
        </authorList>
    </citation>
    <scope>NUCLEOTIDE SEQUENCE [LARGE SCALE GENOMIC DNA]</scope>
    <source>
        <strain evidence="2 3">Enr17</strain>
    </source>
</reference>
<keyword evidence="2" id="KW-0378">Hydrolase</keyword>
<dbReference type="PANTHER" id="PTHR11106">
    <property type="entry name" value="GANGLIOSIDE INDUCED DIFFERENTIATION ASSOCIATED PROTEIN 2-RELATED"/>
    <property type="match status" value="1"/>
</dbReference>